<evidence type="ECO:0000256" key="6">
    <source>
        <dbReference type="ARBA" id="ARBA00022741"/>
    </source>
</evidence>
<proteinExistence type="inferred from homology"/>
<feature type="transmembrane region" description="Helical" evidence="12">
    <location>
        <begin position="891"/>
        <end position="919"/>
    </location>
</feature>
<dbReference type="CDD" id="cd03249">
    <property type="entry name" value="ABC_MTABC3_MDL1_MDL2"/>
    <property type="match status" value="2"/>
</dbReference>
<feature type="domain" description="ABC transmembrane type-1" evidence="14">
    <location>
        <begin position="750"/>
        <end position="1045"/>
    </location>
</feature>
<keyword evidence="3" id="KW-0813">Transport</keyword>
<feature type="transmembrane region" description="Helical" evidence="12">
    <location>
        <begin position="988"/>
        <end position="1008"/>
    </location>
</feature>
<evidence type="ECO:0000256" key="7">
    <source>
        <dbReference type="ARBA" id="ARBA00022840"/>
    </source>
</evidence>
<feature type="domain" description="ABC transporter" evidence="13">
    <location>
        <begin position="1083"/>
        <end position="1305"/>
    </location>
</feature>
<keyword evidence="10" id="KW-0325">Glycoprotein</keyword>
<evidence type="ECO:0000256" key="11">
    <source>
        <dbReference type="SAM" id="MobiDB-lite"/>
    </source>
</evidence>
<evidence type="ECO:0000256" key="2">
    <source>
        <dbReference type="ARBA" id="ARBA00007577"/>
    </source>
</evidence>
<organism evidence="15 16">
    <name type="scientific">Phytophthora fragariae</name>
    <dbReference type="NCBI Taxonomy" id="53985"/>
    <lineage>
        <taxon>Eukaryota</taxon>
        <taxon>Sar</taxon>
        <taxon>Stramenopiles</taxon>
        <taxon>Oomycota</taxon>
        <taxon>Peronosporomycetes</taxon>
        <taxon>Peronosporales</taxon>
        <taxon>Peronosporaceae</taxon>
        <taxon>Phytophthora</taxon>
    </lineage>
</organism>
<dbReference type="GO" id="GO:0005743">
    <property type="term" value="C:mitochondrial inner membrane"/>
    <property type="evidence" value="ECO:0007669"/>
    <property type="project" value="TreeGrafter"/>
</dbReference>
<dbReference type="Pfam" id="PF00664">
    <property type="entry name" value="ABC_membrane"/>
    <property type="match status" value="2"/>
</dbReference>
<evidence type="ECO:0000259" key="14">
    <source>
        <dbReference type="PROSITE" id="PS50929"/>
    </source>
</evidence>
<keyword evidence="6" id="KW-0547">Nucleotide-binding</keyword>
<dbReference type="GO" id="GO:0005524">
    <property type="term" value="F:ATP binding"/>
    <property type="evidence" value="ECO:0007669"/>
    <property type="project" value="UniProtKB-KW"/>
</dbReference>
<gene>
    <name evidence="15" type="ORF">PF007_g24036</name>
</gene>
<dbReference type="GO" id="GO:0015421">
    <property type="term" value="F:ABC-type oligopeptide transporter activity"/>
    <property type="evidence" value="ECO:0007669"/>
    <property type="project" value="TreeGrafter"/>
</dbReference>
<dbReference type="Gene3D" id="1.20.1560.10">
    <property type="entry name" value="ABC transporter type 1, transmembrane domain"/>
    <property type="match status" value="2"/>
</dbReference>
<dbReference type="InterPro" id="IPR036640">
    <property type="entry name" value="ABC1_TM_sf"/>
</dbReference>
<dbReference type="PANTHER" id="PTHR43394:SF18">
    <property type="entry name" value="ABC TRANSPORTER B FAMILY MEMBER 11-LIKE"/>
    <property type="match status" value="1"/>
</dbReference>
<keyword evidence="5" id="KW-0677">Repeat</keyword>
<dbReference type="GO" id="GO:0090374">
    <property type="term" value="P:oligopeptide export from mitochondrion"/>
    <property type="evidence" value="ECO:0007669"/>
    <property type="project" value="TreeGrafter"/>
</dbReference>
<dbReference type="InterPro" id="IPR003593">
    <property type="entry name" value="AAA+_ATPase"/>
</dbReference>
<dbReference type="PANTHER" id="PTHR43394">
    <property type="entry name" value="ATP-DEPENDENT PERMEASE MDL1, MITOCHONDRIAL"/>
    <property type="match status" value="1"/>
</dbReference>
<feature type="transmembrane region" description="Helical" evidence="12">
    <location>
        <begin position="285"/>
        <end position="305"/>
    </location>
</feature>
<feature type="transmembrane region" description="Helical" evidence="12">
    <location>
        <begin position="185"/>
        <end position="205"/>
    </location>
</feature>
<dbReference type="InterPro" id="IPR017871">
    <property type="entry name" value="ABC_transporter-like_CS"/>
</dbReference>
<dbReference type="InterPro" id="IPR003439">
    <property type="entry name" value="ABC_transporter-like_ATP-bd"/>
</dbReference>
<dbReference type="Proteomes" id="UP000441208">
    <property type="component" value="Unassembled WGS sequence"/>
</dbReference>
<accession>A0A6A3QL05</accession>
<evidence type="ECO:0000256" key="12">
    <source>
        <dbReference type="SAM" id="Phobius"/>
    </source>
</evidence>
<keyword evidence="8 12" id="KW-1133">Transmembrane helix</keyword>
<comment type="similarity">
    <text evidence="2">Belongs to the ABC transporter superfamily. ABCB family. Multidrug resistance exporter (TC 3.A.1.201) subfamily.</text>
</comment>
<dbReference type="PROSITE" id="PS50929">
    <property type="entry name" value="ABC_TM1F"/>
    <property type="match status" value="2"/>
</dbReference>
<sequence length="1308" mass="141453">VAVILSILAKHNITYGPGLVRMQVEVQDVYNAAGGIMSNEVKLRRSTDVRLIRQIPASGASDSSPSPQSSPAQYKSKMPPIPKPSPHAPFTALATPKDALKSPSSSNSSRSVSYASATQDKSLSFLALYRFATPADKLQLVLGAVLAGVNGAIFPCMALVLGTAINAFAQADGGVDRDAVNRAALYYFLIAVALFATDCLAYILFCNSAERQMKALRGHVFAHMLYMDVSWYDRSDAFELSSRITGDTVKIKDGMGQKLSDSIKFTCQFFVGYVIGFARGWDMSLVMACVMPFMVLSLKYMVRLFRKRAVLSQKMYAEAGAVAEETLGSIRTVASLNGEKRAIDKYNERAVLVETGNIAISKRSACVFGCMMGSIWLMYAAGLWYGGSKISPNITAVAEAKGAAAAIYKILDTASAIDASKEEVGDKPKSCAGRIQALSVNFTYPSRPDVQILNDYNVTIEPGQTVAFVGASGGGKSTLIALLERFYDPSSGSILLDGRDIKTLNVKWLRAQIGLVSQEPVLFATTILENIAAGGNGITRDQVVEAAKLANAHNFIMTLPQQYDTLVGEKGVSLSGGQKQRVAIARAIVREPKILVLDEATSALDAESERVVQAALNDLMDKTHMTTLVIAHRLSTIRRADKIVVVNGGHVVEEGPHDELVAIEHGVYQNLYRIQEERAQEEAEAAATALIHAGIEADMKMVRKLSTRSIGSDRFVGGAVLKEANEDELEGKFTIVDALEFSRPERKFFVTGLIAAGVNGFSMPCSAILISEMVAKMTTAYTNYQTYGLHSYLDHLSSDIRVYGLCYIAGAVLLVVTNATQNFCFRYMAEKLTSRLRGIHFSALCRQNVAFFDEKKNATGALAADLSTNATKVAMISGDSQGRDVQAAFTFVAALVISFTTGSWLLTLVMLAVFPLLIIGQVIRMRHVRHESVLSDELADVGAHASEALTNIRTVVSMGLEKSMTEKFMNLLEEPLASGRREARLNGIALGFSSFIVFATYSLVFWYGGKLVDNGDITFAKLIRTLMAIMMSAQGVGSAASFLGDSDNAVKAGKAIVAIKNLEPPIDSFDESGLQPAHLEGKIEFKNVSFRYPTRPEVSILRNYNLTIEAGQTVAFCGPSGGGQVLLDGIDTKELNLNWLRSQIGLVGQEPTLFIGTIAENIAYGLTDKPTQQDIEEAAKMANAHGFISKFPDGYDTQVGMKGEQLSGGQKQRIAIARAILKNPNILLLDEATSALDSESEKVVQEALDKVVALKRRTTIIIAHRLSTIRKADKICVVSGGKIAEEGTHQELINLKGIYAKLVEHAAN</sequence>
<keyword evidence="9 12" id="KW-0472">Membrane</keyword>
<protein>
    <submittedName>
        <fullName evidence="15">ABC transporter B family member 2</fullName>
    </submittedName>
</protein>
<feature type="domain" description="ABC transmembrane type-1" evidence="14">
    <location>
        <begin position="141"/>
        <end position="391"/>
    </location>
</feature>
<feature type="domain" description="ABC transporter" evidence="13">
    <location>
        <begin position="435"/>
        <end position="673"/>
    </location>
</feature>
<dbReference type="InterPro" id="IPR039421">
    <property type="entry name" value="Type_1_exporter"/>
</dbReference>
<name>A0A6A3QL05_9STRA</name>
<dbReference type="PROSITE" id="PS50893">
    <property type="entry name" value="ABC_TRANSPORTER_2"/>
    <property type="match status" value="2"/>
</dbReference>
<evidence type="ECO:0000256" key="3">
    <source>
        <dbReference type="ARBA" id="ARBA00022448"/>
    </source>
</evidence>
<dbReference type="EMBL" id="QXFZ01002351">
    <property type="protein sequence ID" value="KAE9078000.1"/>
    <property type="molecule type" value="Genomic_DNA"/>
</dbReference>
<comment type="caution">
    <text evidence="15">The sequence shown here is derived from an EMBL/GenBank/DDBJ whole genome shotgun (WGS) entry which is preliminary data.</text>
</comment>
<evidence type="ECO:0000256" key="10">
    <source>
        <dbReference type="ARBA" id="ARBA00023180"/>
    </source>
</evidence>
<feature type="region of interest" description="Disordered" evidence="11">
    <location>
        <begin position="55"/>
        <end position="89"/>
    </location>
</feature>
<dbReference type="GO" id="GO:0016887">
    <property type="term" value="F:ATP hydrolysis activity"/>
    <property type="evidence" value="ECO:0007669"/>
    <property type="project" value="InterPro"/>
</dbReference>
<dbReference type="Pfam" id="PF00005">
    <property type="entry name" value="ABC_tran"/>
    <property type="match status" value="2"/>
</dbReference>
<feature type="compositionally biased region" description="Low complexity" evidence="11">
    <location>
        <begin position="56"/>
        <end position="72"/>
    </location>
</feature>
<dbReference type="Gene3D" id="3.40.50.300">
    <property type="entry name" value="P-loop containing nucleotide triphosphate hydrolases"/>
    <property type="match status" value="2"/>
</dbReference>
<dbReference type="CDD" id="cd18578">
    <property type="entry name" value="ABC_6TM_Pgp_ABCB1_D2_like"/>
    <property type="match status" value="1"/>
</dbReference>
<evidence type="ECO:0000259" key="13">
    <source>
        <dbReference type="PROSITE" id="PS50893"/>
    </source>
</evidence>
<evidence type="ECO:0000256" key="8">
    <source>
        <dbReference type="ARBA" id="ARBA00022989"/>
    </source>
</evidence>
<dbReference type="FunFam" id="3.40.50.300:FF:000240">
    <property type="entry name" value="ABC transporter B family member 20"/>
    <property type="match status" value="1"/>
</dbReference>
<evidence type="ECO:0000256" key="5">
    <source>
        <dbReference type="ARBA" id="ARBA00022737"/>
    </source>
</evidence>
<evidence type="ECO:0000256" key="1">
    <source>
        <dbReference type="ARBA" id="ARBA00004141"/>
    </source>
</evidence>
<evidence type="ECO:0000256" key="9">
    <source>
        <dbReference type="ARBA" id="ARBA00023136"/>
    </source>
</evidence>
<feature type="transmembrane region" description="Helical" evidence="12">
    <location>
        <begin position="365"/>
        <end position="385"/>
    </location>
</feature>
<dbReference type="SMART" id="SM00382">
    <property type="entry name" value="AAA"/>
    <property type="match status" value="2"/>
</dbReference>
<dbReference type="FunFam" id="3.40.50.300:FF:000251">
    <property type="entry name" value="ABC transporter B family member 19"/>
    <property type="match status" value="1"/>
</dbReference>
<dbReference type="SUPFAM" id="SSF90123">
    <property type="entry name" value="ABC transporter transmembrane region"/>
    <property type="match status" value="2"/>
</dbReference>
<reference evidence="15 16" key="1">
    <citation type="submission" date="2018-08" db="EMBL/GenBank/DDBJ databases">
        <title>Genomic investigation of the strawberry pathogen Phytophthora fragariae indicates pathogenicity is determined by transcriptional variation in three key races.</title>
        <authorList>
            <person name="Adams T.M."/>
            <person name="Armitage A.D."/>
            <person name="Sobczyk M.K."/>
            <person name="Bates H.J."/>
            <person name="Dunwell J.M."/>
            <person name="Nellist C.F."/>
            <person name="Harrison R.J."/>
        </authorList>
    </citation>
    <scope>NUCLEOTIDE SEQUENCE [LARGE SCALE GENOMIC DNA]</scope>
    <source>
        <strain evidence="15 16">NOV-71</strain>
    </source>
</reference>
<keyword evidence="4 12" id="KW-0812">Transmembrane</keyword>
<dbReference type="InterPro" id="IPR011527">
    <property type="entry name" value="ABC1_TM_dom"/>
</dbReference>
<dbReference type="PROSITE" id="PS00211">
    <property type="entry name" value="ABC_TRANSPORTER_1"/>
    <property type="match status" value="2"/>
</dbReference>
<evidence type="ECO:0000313" key="15">
    <source>
        <dbReference type="EMBL" id="KAE9078000.1"/>
    </source>
</evidence>
<feature type="non-terminal residue" evidence="15">
    <location>
        <position position="1"/>
    </location>
</feature>
<dbReference type="CDD" id="cd18577">
    <property type="entry name" value="ABC_6TM_Pgp_ABCB1_D1_like"/>
    <property type="match status" value="1"/>
</dbReference>
<evidence type="ECO:0000256" key="4">
    <source>
        <dbReference type="ARBA" id="ARBA00022692"/>
    </source>
</evidence>
<dbReference type="SUPFAM" id="SSF52540">
    <property type="entry name" value="P-loop containing nucleoside triphosphate hydrolases"/>
    <property type="match status" value="2"/>
</dbReference>
<evidence type="ECO:0000313" key="16">
    <source>
        <dbReference type="Proteomes" id="UP000441208"/>
    </source>
</evidence>
<dbReference type="InterPro" id="IPR027417">
    <property type="entry name" value="P-loop_NTPase"/>
</dbReference>
<keyword evidence="7" id="KW-0067">ATP-binding</keyword>
<feature type="transmembrane region" description="Helical" evidence="12">
    <location>
        <begin position="140"/>
        <end position="165"/>
    </location>
</feature>
<comment type="subcellular location">
    <subcellularLocation>
        <location evidence="1">Membrane</location>
        <topology evidence="1">Multi-pass membrane protein</topology>
    </subcellularLocation>
</comment>